<dbReference type="Proteomes" id="UP000499080">
    <property type="component" value="Unassembled WGS sequence"/>
</dbReference>
<keyword evidence="3" id="KW-1185">Reference proteome</keyword>
<evidence type="ECO:0000313" key="2">
    <source>
        <dbReference type="EMBL" id="GBM63752.1"/>
    </source>
</evidence>
<accession>A0A4Y2HEP6</accession>
<organism evidence="2 3">
    <name type="scientific">Araneus ventricosus</name>
    <name type="common">Orbweaver spider</name>
    <name type="synonym">Epeira ventricosa</name>
    <dbReference type="NCBI Taxonomy" id="182803"/>
    <lineage>
        <taxon>Eukaryota</taxon>
        <taxon>Metazoa</taxon>
        <taxon>Ecdysozoa</taxon>
        <taxon>Arthropoda</taxon>
        <taxon>Chelicerata</taxon>
        <taxon>Arachnida</taxon>
        <taxon>Araneae</taxon>
        <taxon>Araneomorphae</taxon>
        <taxon>Entelegynae</taxon>
        <taxon>Araneoidea</taxon>
        <taxon>Araneidae</taxon>
        <taxon>Araneus</taxon>
    </lineage>
</organism>
<gene>
    <name evidence="2" type="ORF">AVEN_184959_1</name>
</gene>
<feature type="region of interest" description="Disordered" evidence="1">
    <location>
        <begin position="31"/>
        <end position="136"/>
    </location>
</feature>
<feature type="compositionally biased region" description="Polar residues" evidence="1">
    <location>
        <begin position="55"/>
        <end position="75"/>
    </location>
</feature>
<name>A0A4Y2HEP6_ARAVE</name>
<dbReference type="AlphaFoldDB" id="A0A4Y2HEP6"/>
<comment type="caution">
    <text evidence="2">The sequence shown here is derived from an EMBL/GenBank/DDBJ whole genome shotgun (WGS) entry which is preliminary data.</text>
</comment>
<sequence>MPECTLRFFFPYDICWDSARRHRLSLNKGRQPMALGSDPFADPSCDQPCDLGQPIDTSGTRNVPPSNGSPHTANTWVVAKVHEKAEAKQSGNSFMESSSPLPEGKKKETNSSGVKTEGHTYQGTRVVTVTSGEDVL</sequence>
<evidence type="ECO:0000256" key="1">
    <source>
        <dbReference type="SAM" id="MobiDB-lite"/>
    </source>
</evidence>
<protein>
    <submittedName>
        <fullName evidence="2">Uncharacterized protein</fullName>
    </submittedName>
</protein>
<evidence type="ECO:0000313" key="3">
    <source>
        <dbReference type="Proteomes" id="UP000499080"/>
    </source>
</evidence>
<reference evidence="2 3" key="1">
    <citation type="journal article" date="2019" name="Sci. Rep.">
        <title>Orb-weaving spider Araneus ventricosus genome elucidates the spidroin gene catalogue.</title>
        <authorList>
            <person name="Kono N."/>
            <person name="Nakamura H."/>
            <person name="Ohtoshi R."/>
            <person name="Moran D.A.P."/>
            <person name="Shinohara A."/>
            <person name="Yoshida Y."/>
            <person name="Fujiwara M."/>
            <person name="Mori M."/>
            <person name="Tomita M."/>
            <person name="Arakawa K."/>
        </authorList>
    </citation>
    <scope>NUCLEOTIDE SEQUENCE [LARGE SCALE GENOMIC DNA]</scope>
</reference>
<feature type="compositionally biased region" description="Polar residues" evidence="1">
    <location>
        <begin position="110"/>
        <end position="136"/>
    </location>
</feature>
<dbReference type="EMBL" id="BGPR01102639">
    <property type="protein sequence ID" value="GBM63752.1"/>
    <property type="molecule type" value="Genomic_DNA"/>
</dbReference>
<proteinExistence type="predicted"/>
<feature type="compositionally biased region" description="Polar residues" evidence="1">
    <location>
        <begin position="89"/>
        <end position="100"/>
    </location>
</feature>